<dbReference type="AlphaFoldDB" id="A0A327NIG2"/>
<feature type="domain" description="Transposase IS30-like HTH" evidence="1">
    <location>
        <begin position="4"/>
        <end position="46"/>
    </location>
</feature>
<keyword evidence="3" id="KW-1185">Reference proteome</keyword>
<sequence length="179" mass="20302">MAHYAQLILQQRYQIQALTQHPILQKQIAKQVGVTPATISRELARNRLNGSYLALAAQQCSGELRQRQAYRLTGSLKEGILKGLKERHSPERISGVMALEAGCKVISHEAIYQFMYSQNTADGQPLTTYLRIRHKKRYKKRGQLEKRGSIPNRVSIDRTRGLAKTSYCRSQHGGWSLGK</sequence>
<dbReference type="InterPro" id="IPR025246">
    <property type="entry name" value="IS30-like_HTH"/>
</dbReference>
<protein>
    <recommendedName>
        <fullName evidence="1">Transposase IS30-like HTH domain-containing protein</fullName>
    </recommendedName>
</protein>
<comment type="caution">
    <text evidence="2">The sequence shown here is derived from an EMBL/GenBank/DDBJ whole genome shotgun (WGS) entry which is preliminary data.</text>
</comment>
<dbReference type="OrthoDB" id="9803231at2"/>
<evidence type="ECO:0000259" key="1">
    <source>
        <dbReference type="Pfam" id="PF13936"/>
    </source>
</evidence>
<evidence type="ECO:0000313" key="3">
    <source>
        <dbReference type="Proteomes" id="UP000249016"/>
    </source>
</evidence>
<accession>A0A327NIG2</accession>
<dbReference type="GO" id="GO:0005829">
    <property type="term" value="C:cytosol"/>
    <property type="evidence" value="ECO:0007669"/>
    <property type="project" value="TreeGrafter"/>
</dbReference>
<dbReference type="EMBL" id="QLII01000001">
    <property type="protein sequence ID" value="RAI73806.1"/>
    <property type="molecule type" value="Genomic_DNA"/>
</dbReference>
<gene>
    <name evidence="2" type="ORF">HMF3257_04205</name>
</gene>
<name>A0A327NIG2_9BACT</name>
<evidence type="ECO:0000313" key="2">
    <source>
        <dbReference type="EMBL" id="RAI73806.1"/>
    </source>
</evidence>
<dbReference type="GO" id="GO:0004803">
    <property type="term" value="F:transposase activity"/>
    <property type="evidence" value="ECO:0007669"/>
    <property type="project" value="TreeGrafter"/>
</dbReference>
<reference evidence="2 3" key="1">
    <citation type="submission" date="2018-06" db="EMBL/GenBank/DDBJ databases">
        <title>Spirosoma sp. HMF3257 Genome sequencing and assembly.</title>
        <authorList>
            <person name="Kang H."/>
            <person name="Cha I."/>
            <person name="Kim H."/>
            <person name="Kang J."/>
            <person name="Joh K."/>
        </authorList>
    </citation>
    <scope>NUCLEOTIDE SEQUENCE [LARGE SCALE GENOMIC DNA]</scope>
    <source>
        <strain evidence="2 3">HMF3257</strain>
    </source>
</reference>
<dbReference type="GO" id="GO:0032196">
    <property type="term" value="P:transposition"/>
    <property type="evidence" value="ECO:0007669"/>
    <property type="project" value="TreeGrafter"/>
</dbReference>
<dbReference type="Pfam" id="PF13936">
    <property type="entry name" value="HTH_38"/>
    <property type="match status" value="1"/>
</dbReference>
<dbReference type="PANTHER" id="PTHR10948">
    <property type="entry name" value="TRANSPOSASE"/>
    <property type="match status" value="1"/>
</dbReference>
<organism evidence="2 3">
    <name type="scientific">Spirosoma telluris</name>
    <dbReference type="NCBI Taxonomy" id="2183553"/>
    <lineage>
        <taxon>Bacteria</taxon>
        <taxon>Pseudomonadati</taxon>
        <taxon>Bacteroidota</taxon>
        <taxon>Cytophagia</taxon>
        <taxon>Cytophagales</taxon>
        <taxon>Cytophagaceae</taxon>
        <taxon>Spirosoma</taxon>
    </lineage>
</organism>
<dbReference type="RefSeq" id="WP_111340678.1">
    <property type="nucleotide sequence ID" value="NZ_QLII01000001.1"/>
</dbReference>
<dbReference type="PANTHER" id="PTHR10948:SF23">
    <property type="entry name" value="TRANSPOSASE INSI FOR INSERTION SEQUENCE ELEMENT IS30A-RELATED"/>
    <property type="match status" value="1"/>
</dbReference>
<dbReference type="Proteomes" id="UP000249016">
    <property type="component" value="Unassembled WGS sequence"/>
</dbReference>
<proteinExistence type="predicted"/>
<dbReference type="InterPro" id="IPR051917">
    <property type="entry name" value="Transposase-Integrase"/>
</dbReference>